<organism evidence="2 3">
    <name type="scientific">Gillisia lutea</name>
    <dbReference type="NCBI Taxonomy" id="2909668"/>
    <lineage>
        <taxon>Bacteria</taxon>
        <taxon>Pseudomonadati</taxon>
        <taxon>Bacteroidota</taxon>
        <taxon>Flavobacteriia</taxon>
        <taxon>Flavobacteriales</taxon>
        <taxon>Flavobacteriaceae</taxon>
        <taxon>Gillisia</taxon>
    </lineage>
</organism>
<evidence type="ECO:0000256" key="1">
    <source>
        <dbReference type="ARBA" id="ARBA00022729"/>
    </source>
</evidence>
<evidence type="ECO:0000313" key="2">
    <source>
        <dbReference type="EMBL" id="MCF4101059.1"/>
    </source>
</evidence>
<dbReference type="EMBL" id="JAKGTH010000007">
    <property type="protein sequence ID" value="MCF4101059.1"/>
    <property type="molecule type" value="Genomic_DNA"/>
</dbReference>
<keyword evidence="3" id="KW-1185">Reference proteome</keyword>
<dbReference type="Gene3D" id="3.40.190.170">
    <property type="entry name" value="Bacterial extracellular solute-binding protein, family 7"/>
    <property type="match status" value="1"/>
</dbReference>
<comment type="caution">
    <text evidence="2">The sequence shown here is derived from an EMBL/GenBank/DDBJ whole genome shotgun (WGS) entry which is preliminary data.</text>
</comment>
<reference evidence="2" key="1">
    <citation type="submission" date="2022-01" db="EMBL/GenBank/DDBJ databases">
        <title>Gillisia lutea sp. nov., isolated from marine plastic residues from the Malvarosa beach (Valencia, Spain).</title>
        <authorList>
            <person name="Vidal-Verdu A."/>
            <person name="Molina-Menor E."/>
            <person name="Satari L."/>
            <person name="Pascual J."/>
            <person name="Pereto J."/>
            <person name="Porcar M."/>
        </authorList>
    </citation>
    <scope>NUCLEOTIDE SEQUENCE</scope>
    <source>
        <strain evidence="2">M10.2A</strain>
    </source>
</reference>
<dbReference type="CDD" id="cd13671">
    <property type="entry name" value="PBP2_TRAP_SBP_like_3"/>
    <property type="match status" value="1"/>
</dbReference>
<dbReference type="InterPro" id="IPR004682">
    <property type="entry name" value="TRAP_DctP"/>
</dbReference>
<proteinExistence type="predicted"/>
<dbReference type="PROSITE" id="PS51257">
    <property type="entry name" value="PROKAR_LIPOPROTEIN"/>
    <property type="match status" value="1"/>
</dbReference>
<dbReference type="Pfam" id="PF03480">
    <property type="entry name" value="DctP"/>
    <property type="match status" value="1"/>
</dbReference>
<dbReference type="PANTHER" id="PTHR33376">
    <property type="match status" value="1"/>
</dbReference>
<accession>A0ABS9EDU4</accession>
<dbReference type="InterPro" id="IPR038404">
    <property type="entry name" value="TRAP_DctP_sf"/>
</dbReference>
<keyword evidence="1" id="KW-0732">Signal</keyword>
<sequence length="328" mass="37683">MKNYKRLYSLLLLGAFFLLFLGCKVNEEIRVIKLGHSLDITHPVHKSMLFMAKRLDEKSNGRMRIDIYPNQQLGSERECLELLQIGSLGMTKVSTGVMENFAPELKVFGLPFLFRDREHRFQVLEGKIGEDFLNSTIDKRLKGLTFYDAGSRSFYSKTPIEGPHDLKGLKLRVMESQTAINMVKNLGGSPTPIAWGELYTALQQGIVDGAENNLPSFHLSRHYEVCKYLILDEHTALPDELVIGTPIWNQLSPQEQKWLKESAMESSEYEKEVWRKAELHALEEIKKAGVTVIEAKKEEFRKLVKPMYDEFSLDSNMRSIIQEIQNIK</sequence>
<dbReference type="NCBIfam" id="TIGR00787">
    <property type="entry name" value="dctP"/>
    <property type="match status" value="1"/>
</dbReference>
<gene>
    <name evidence="2" type="ORF">L1I30_05235</name>
</gene>
<dbReference type="PIRSF" id="PIRSF006470">
    <property type="entry name" value="DctB"/>
    <property type="match status" value="1"/>
</dbReference>
<evidence type="ECO:0000313" key="3">
    <source>
        <dbReference type="Proteomes" id="UP001179363"/>
    </source>
</evidence>
<protein>
    <submittedName>
        <fullName evidence="2">TRAP transporter substrate-binding protein</fullName>
    </submittedName>
</protein>
<dbReference type="InterPro" id="IPR018389">
    <property type="entry name" value="DctP_fam"/>
</dbReference>
<name>A0ABS9EDU4_9FLAO</name>
<dbReference type="RefSeq" id="WP_236133210.1">
    <property type="nucleotide sequence ID" value="NZ_JAKGTH010000007.1"/>
</dbReference>
<dbReference type="NCBIfam" id="NF037995">
    <property type="entry name" value="TRAP_S1"/>
    <property type="match status" value="1"/>
</dbReference>
<dbReference type="Proteomes" id="UP001179363">
    <property type="component" value="Unassembled WGS sequence"/>
</dbReference>
<dbReference type="PANTHER" id="PTHR33376:SF2">
    <property type="entry name" value="DICARBOXYLATE-BINDING PERIPLASMIC PROTEIN"/>
    <property type="match status" value="1"/>
</dbReference>